<sequence>MNPLSRLVLCLLLWPIAVMADANADDGSPSAQLIARGAYLAKAADCAGCHTAASNGAPYAGGLEMTSPFGTIVSSNITPDRETGIGAYSYEDFAKALREGVGRGGKGLYPAMPYPAFVKITDDDMRALYAFMMHGVPPVKHRPPETKVPFPFDQRWALRIWRAVFAPKERFEPHAGRGADWNRGAYLVQSLGHCGSCHTPRGIGYQERGYDESSKTFLSGGVNDNWFAPNLRADAGSGLGRIAREDVAAFLKTGHGAGMVAYGSMVQTIEDSTQYLSDDDLRSIAVYLKTLPATNAADGAFDPAFAQPGRLKTRAPDVPPEQGAAVYAGFCAQCHRNDGKGVPNAFPALAGNPSVISEDTTSLIRLVVEGGNSPATIHGPARQPMPPFAGRLTDAQIALVLTYVRASWGNDARPVTTNDVASFRATIHK</sequence>
<dbReference type="PANTHER" id="PTHR35008">
    <property type="entry name" value="BLL4482 PROTEIN-RELATED"/>
    <property type="match status" value="1"/>
</dbReference>
<evidence type="ECO:0000256" key="2">
    <source>
        <dbReference type="ARBA" id="ARBA00022448"/>
    </source>
</evidence>
<evidence type="ECO:0000313" key="16">
    <source>
        <dbReference type="Proteomes" id="UP000054596"/>
    </source>
</evidence>
<gene>
    <name evidence="15" type="ORF">AWB82_05758</name>
</gene>
<dbReference type="PROSITE" id="PS51007">
    <property type="entry name" value="CYTC"/>
    <property type="match status" value="3"/>
</dbReference>
<feature type="binding site" description="covalent" evidence="11">
    <location>
        <position position="331"/>
    </location>
    <ligand>
        <name>heme c</name>
        <dbReference type="ChEBI" id="CHEBI:61717"/>
        <label>3</label>
    </ligand>
</feature>
<keyword evidence="10" id="KW-0472">Membrane</keyword>
<feature type="binding site" description="axial binding residue" evidence="12">
    <location>
        <position position="50"/>
    </location>
    <ligand>
        <name>heme c</name>
        <dbReference type="ChEBI" id="CHEBI:61717"/>
        <label>1</label>
    </ligand>
    <ligandPart>
        <name>Fe</name>
        <dbReference type="ChEBI" id="CHEBI:18248"/>
    </ligandPart>
</feature>
<comment type="caution">
    <text evidence="15">The sequence shown here is derived from an EMBL/GenBank/DDBJ whole genome shotgun (WGS) entry which is preliminary data.</text>
</comment>
<evidence type="ECO:0000256" key="8">
    <source>
        <dbReference type="ARBA" id="ARBA00022982"/>
    </source>
</evidence>
<comment type="cofactor">
    <cofactor evidence="11">
        <name>heme c</name>
        <dbReference type="ChEBI" id="CHEBI:61717"/>
    </cofactor>
    <text evidence="11">Binds 3 heme c groups covalently per subunit.</text>
</comment>
<feature type="binding site" description="covalent" evidence="11">
    <location>
        <position position="46"/>
    </location>
    <ligand>
        <name>heme c</name>
        <dbReference type="ChEBI" id="CHEBI:61717"/>
        <label>1</label>
    </ligand>
</feature>
<keyword evidence="8" id="KW-0249">Electron transport</keyword>
<evidence type="ECO:0000256" key="7">
    <source>
        <dbReference type="ARBA" id="ARBA00022737"/>
    </source>
</evidence>
<evidence type="ECO:0000256" key="10">
    <source>
        <dbReference type="ARBA" id="ARBA00023136"/>
    </source>
</evidence>
<evidence type="ECO:0000256" key="9">
    <source>
        <dbReference type="ARBA" id="ARBA00023004"/>
    </source>
</evidence>
<dbReference type="STRING" id="1777143.AWB82_05758"/>
<feature type="binding site" description="covalent" evidence="11">
    <location>
        <position position="49"/>
    </location>
    <ligand>
        <name>heme c</name>
        <dbReference type="ChEBI" id="CHEBI:61717"/>
        <label>1</label>
    </ligand>
</feature>
<feature type="binding site" description="covalent" evidence="11">
    <location>
        <position position="194"/>
    </location>
    <ligand>
        <name>heme c</name>
        <dbReference type="ChEBI" id="CHEBI:61717"/>
        <label>2</label>
    </ligand>
</feature>
<dbReference type="AlphaFoldDB" id="A0A158CS78"/>
<evidence type="ECO:0000313" key="15">
    <source>
        <dbReference type="EMBL" id="SAK85148.1"/>
    </source>
</evidence>
<feature type="signal peptide" evidence="13">
    <location>
        <begin position="1"/>
        <end position="20"/>
    </location>
</feature>
<dbReference type="GO" id="GO:0020037">
    <property type="term" value="F:heme binding"/>
    <property type="evidence" value="ECO:0007669"/>
    <property type="project" value="InterPro"/>
</dbReference>
<keyword evidence="7" id="KW-0677">Repeat</keyword>
<keyword evidence="5 12" id="KW-0479">Metal-binding</keyword>
<name>A0A158CS78_9BURK</name>
<organism evidence="15 16">
    <name type="scientific">Caballeronia glebae</name>
    <dbReference type="NCBI Taxonomy" id="1777143"/>
    <lineage>
        <taxon>Bacteria</taxon>
        <taxon>Pseudomonadati</taxon>
        <taxon>Pseudomonadota</taxon>
        <taxon>Betaproteobacteria</taxon>
        <taxon>Burkholderiales</taxon>
        <taxon>Burkholderiaceae</taxon>
        <taxon>Caballeronia</taxon>
    </lineage>
</organism>
<protein>
    <submittedName>
        <fullName evidence="15">Alcohol dehydrogenase cytochrome c subunit</fullName>
    </submittedName>
</protein>
<keyword evidence="16" id="KW-1185">Reference proteome</keyword>
<dbReference type="InterPro" id="IPR014353">
    <property type="entry name" value="Membr-bd_ADH_cyt_c"/>
</dbReference>
<evidence type="ECO:0000256" key="11">
    <source>
        <dbReference type="PIRSR" id="PIRSR000018-50"/>
    </source>
</evidence>
<feature type="domain" description="Cytochrome c" evidence="14">
    <location>
        <begin position="32"/>
        <end position="136"/>
    </location>
</feature>
<keyword evidence="4 11" id="KW-0349">Heme</keyword>
<dbReference type="PANTHER" id="PTHR35008:SF8">
    <property type="entry name" value="ALCOHOL DEHYDROGENASE CYTOCHROME C SUBUNIT"/>
    <property type="match status" value="1"/>
</dbReference>
<dbReference type="InterPro" id="IPR009056">
    <property type="entry name" value="Cyt_c-like_dom"/>
</dbReference>
<evidence type="ECO:0000256" key="5">
    <source>
        <dbReference type="ARBA" id="ARBA00022723"/>
    </source>
</evidence>
<feature type="domain" description="Cytochrome c" evidence="14">
    <location>
        <begin position="179"/>
        <end position="292"/>
    </location>
</feature>
<dbReference type="Proteomes" id="UP000054596">
    <property type="component" value="Unassembled WGS sequence"/>
</dbReference>
<evidence type="ECO:0000259" key="14">
    <source>
        <dbReference type="PROSITE" id="PS51007"/>
    </source>
</evidence>
<dbReference type="EMBL" id="FCOJ02000056">
    <property type="protein sequence ID" value="SAK85148.1"/>
    <property type="molecule type" value="Genomic_DNA"/>
</dbReference>
<evidence type="ECO:0000256" key="13">
    <source>
        <dbReference type="SAM" id="SignalP"/>
    </source>
</evidence>
<evidence type="ECO:0000256" key="3">
    <source>
        <dbReference type="ARBA" id="ARBA00022475"/>
    </source>
</evidence>
<dbReference type="Gene3D" id="1.10.760.10">
    <property type="entry name" value="Cytochrome c-like domain"/>
    <property type="match status" value="3"/>
</dbReference>
<evidence type="ECO:0000256" key="12">
    <source>
        <dbReference type="PIRSR" id="PIRSR000018-51"/>
    </source>
</evidence>
<evidence type="ECO:0000256" key="6">
    <source>
        <dbReference type="ARBA" id="ARBA00022729"/>
    </source>
</evidence>
<dbReference type="GO" id="GO:0009055">
    <property type="term" value="F:electron transfer activity"/>
    <property type="evidence" value="ECO:0007669"/>
    <property type="project" value="InterPro"/>
</dbReference>
<feature type="binding site" description="axial binding residue" evidence="12">
    <location>
        <position position="335"/>
    </location>
    <ligand>
        <name>heme c</name>
        <dbReference type="ChEBI" id="CHEBI:61717"/>
        <label>3</label>
    </ligand>
    <ligandPart>
        <name>Fe</name>
        <dbReference type="ChEBI" id="CHEBI:18248"/>
    </ligandPart>
</feature>
<feature type="binding site" description="axial binding residue" evidence="12">
    <location>
        <position position="198"/>
    </location>
    <ligand>
        <name>heme c</name>
        <dbReference type="ChEBI" id="CHEBI:61717"/>
        <label>2</label>
    </ligand>
    <ligandPart>
        <name>Fe</name>
        <dbReference type="ChEBI" id="CHEBI:18248"/>
    </ligandPart>
</feature>
<feature type="domain" description="Cytochrome c" evidence="14">
    <location>
        <begin position="318"/>
        <end position="408"/>
    </location>
</feature>
<accession>A0A158CS78</accession>
<evidence type="ECO:0000256" key="4">
    <source>
        <dbReference type="ARBA" id="ARBA00022617"/>
    </source>
</evidence>
<keyword evidence="6 13" id="KW-0732">Signal</keyword>
<keyword evidence="9 12" id="KW-0408">Iron</keyword>
<dbReference type="PRINTS" id="PR00605">
    <property type="entry name" value="CYTCHROMECIC"/>
</dbReference>
<feature type="binding site" description="covalent" evidence="11">
    <location>
        <position position="197"/>
    </location>
    <ligand>
        <name>heme c</name>
        <dbReference type="ChEBI" id="CHEBI:61717"/>
        <label>2</label>
    </ligand>
</feature>
<feature type="binding site" description="covalent" evidence="11">
    <location>
        <position position="334"/>
    </location>
    <ligand>
        <name>heme c</name>
        <dbReference type="ChEBI" id="CHEBI:61717"/>
        <label>3</label>
    </ligand>
</feature>
<dbReference type="InterPro" id="IPR008168">
    <property type="entry name" value="Cyt_C_IC"/>
</dbReference>
<dbReference type="GO" id="GO:0005886">
    <property type="term" value="C:plasma membrane"/>
    <property type="evidence" value="ECO:0007669"/>
    <property type="project" value="UniProtKB-SubCell"/>
</dbReference>
<reference evidence="15" key="1">
    <citation type="submission" date="2016-01" db="EMBL/GenBank/DDBJ databases">
        <authorList>
            <person name="Peeters C."/>
        </authorList>
    </citation>
    <scope>NUCLEOTIDE SEQUENCE [LARGE SCALE GENOMIC DNA]</scope>
    <source>
        <strain evidence="15">LMG 29325</strain>
    </source>
</reference>
<feature type="chain" id="PRO_5007623215" evidence="13">
    <location>
        <begin position="21"/>
        <end position="429"/>
    </location>
</feature>
<evidence type="ECO:0000256" key="1">
    <source>
        <dbReference type="ARBA" id="ARBA00004236"/>
    </source>
</evidence>
<dbReference type="GO" id="GO:0005506">
    <property type="term" value="F:iron ion binding"/>
    <property type="evidence" value="ECO:0007669"/>
    <property type="project" value="InterPro"/>
</dbReference>
<dbReference type="InterPro" id="IPR051459">
    <property type="entry name" value="Cytochrome_c-type_DH"/>
</dbReference>
<comment type="subcellular location">
    <subcellularLocation>
        <location evidence="1">Cell membrane</location>
    </subcellularLocation>
</comment>
<dbReference type="GO" id="GO:0016614">
    <property type="term" value="F:oxidoreductase activity, acting on CH-OH group of donors"/>
    <property type="evidence" value="ECO:0007669"/>
    <property type="project" value="InterPro"/>
</dbReference>
<dbReference type="OrthoDB" id="9809720at2"/>
<dbReference type="SUPFAM" id="SSF46626">
    <property type="entry name" value="Cytochrome c"/>
    <property type="match status" value="3"/>
</dbReference>
<dbReference type="InterPro" id="IPR036909">
    <property type="entry name" value="Cyt_c-like_dom_sf"/>
</dbReference>
<dbReference type="PIRSF" id="PIRSF000018">
    <property type="entry name" value="Mb_ADH_cyt_c"/>
    <property type="match status" value="1"/>
</dbReference>
<dbReference type="Pfam" id="PF00034">
    <property type="entry name" value="Cytochrom_C"/>
    <property type="match status" value="2"/>
</dbReference>
<proteinExistence type="predicted"/>
<keyword evidence="2" id="KW-0813">Transport</keyword>
<keyword evidence="3" id="KW-1003">Cell membrane</keyword>